<dbReference type="AlphaFoldDB" id="A0A7L4US46"/>
<dbReference type="EMBL" id="QENZ01000003">
    <property type="protein sequence ID" value="PVX52593.1"/>
    <property type="molecule type" value="Genomic_DNA"/>
</dbReference>
<feature type="domain" description="M23ase beta-sheet core" evidence="2">
    <location>
        <begin position="49"/>
        <end position="115"/>
    </location>
</feature>
<keyword evidence="1" id="KW-0732">Signal</keyword>
<dbReference type="InterPro" id="IPR016047">
    <property type="entry name" value="M23ase_b-sheet_dom"/>
</dbReference>
<dbReference type="Pfam" id="PF01551">
    <property type="entry name" value="Peptidase_M23"/>
    <property type="match status" value="2"/>
</dbReference>
<dbReference type="SUPFAM" id="SSF51261">
    <property type="entry name" value="Duplicated hybrid motif"/>
    <property type="match status" value="2"/>
</dbReference>
<dbReference type="Proteomes" id="UP000251835">
    <property type="component" value="Unassembled WGS sequence"/>
</dbReference>
<dbReference type="GO" id="GO:0004222">
    <property type="term" value="F:metalloendopeptidase activity"/>
    <property type="evidence" value="ECO:0007669"/>
    <property type="project" value="TreeGrafter"/>
</dbReference>
<organism evidence="3 4">
    <name type="scientific">Balneicella halophila</name>
    <dbReference type="NCBI Taxonomy" id="1537566"/>
    <lineage>
        <taxon>Bacteria</taxon>
        <taxon>Pseudomonadati</taxon>
        <taxon>Bacteroidota</taxon>
        <taxon>Bacteroidia</taxon>
        <taxon>Bacteroidales</taxon>
        <taxon>Balneicellaceae</taxon>
        <taxon>Balneicella</taxon>
    </lineage>
</organism>
<proteinExistence type="predicted"/>
<evidence type="ECO:0000313" key="3">
    <source>
        <dbReference type="EMBL" id="PVX52593.1"/>
    </source>
</evidence>
<keyword evidence="4" id="KW-1185">Reference proteome</keyword>
<dbReference type="InterPro" id="IPR011055">
    <property type="entry name" value="Dup_hybrid_motif"/>
</dbReference>
<dbReference type="RefSeq" id="WP_116496122.1">
    <property type="nucleotide sequence ID" value="NZ_QENZ01000003.1"/>
</dbReference>
<dbReference type="InterPro" id="IPR050570">
    <property type="entry name" value="Cell_wall_metabolism_enzyme"/>
</dbReference>
<gene>
    <name evidence="3" type="ORF">C7377_0922</name>
</gene>
<accession>A0A7L4US46</accession>
<comment type="caution">
    <text evidence="3">The sequence shown here is derived from an EMBL/GenBank/DDBJ whole genome shotgun (WGS) entry which is preliminary data.</text>
</comment>
<reference evidence="3 4" key="1">
    <citation type="submission" date="2018-05" db="EMBL/GenBank/DDBJ databases">
        <title>Genomic Encyclopedia of Type Strains, Phase IV (KMG-IV): sequencing the most valuable type-strain genomes for metagenomic binning, comparative biology and taxonomic classification.</title>
        <authorList>
            <person name="Goeker M."/>
        </authorList>
    </citation>
    <scope>NUCLEOTIDE SEQUENCE [LARGE SCALE GENOMIC DNA]</scope>
    <source>
        <strain evidence="3 4">DSM 28579</strain>
    </source>
</reference>
<dbReference type="PANTHER" id="PTHR21666:SF289">
    <property type="entry name" value="L-ALA--D-GLU ENDOPEPTIDASE"/>
    <property type="match status" value="1"/>
</dbReference>
<evidence type="ECO:0000259" key="2">
    <source>
        <dbReference type="Pfam" id="PF01551"/>
    </source>
</evidence>
<dbReference type="Gene3D" id="2.70.70.10">
    <property type="entry name" value="Glucose Permease (Domain IIA)"/>
    <property type="match status" value="1"/>
</dbReference>
<dbReference type="OrthoDB" id="9810477at2"/>
<name>A0A7L4US46_BALHA</name>
<dbReference type="PANTHER" id="PTHR21666">
    <property type="entry name" value="PEPTIDASE-RELATED"/>
    <property type="match status" value="1"/>
</dbReference>
<dbReference type="CDD" id="cd12797">
    <property type="entry name" value="M23_peptidase"/>
    <property type="match status" value="1"/>
</dbReference>
<sequence>MKIRLIIFFTLASFAITSGQNFPKDYFSAPLDIPMYLSGNFGELRSNHYHSGIDIKTQGREGHKVYATASGVVSRIKVSPYGYGHAIYIDHPNGYTTVYGHLQRFSAKIDKIVKHYQYSQESFAIDEMLASDILKVKKGEVIGFSGNSGSSGGPHLHFEIRETESEYPTNPLLYGFDIHDDVAPVIRGLYIYPLDETAVVDGSNDKKLYRLTKIGNTYSLQNAKVPLVSGKIGFALDTRDYMNGTRNYYGIYQLDMYVDEQLEHSFTFDKFSFSESRYLNAHIDYALYKTHKRRIHKLFHEDNHKESFTEVFNKGIYFKDKQQHSVRIDIADVSGNKIDLKFNVQAAVQKETPNLGGPLLSYYMPNRLEIENFYVKIPALTFYKDIPKKEIQAIPSERKDSYSKQYHFLDETVPLHKNITVGIRPNDIPHHLHDKAFIARKNGSKYRFAGHNWDGKYLTAKTNAVGDFVVLVDTIAPQISLWRGSSFKKTGKLRYKITDNLSGIASFKGKIDGKWVLFEYDPKLNIIWHILSPEVITKVQKHKLELEVKDSCGNIGFREAYFTW</sequence>
<protein>
    <submittedName>
        <fullName evidence="3">Peptidase M23-like protein</fullName>
    </submittedName>
</protein>
<evidence type="ECO:0000256" key="1">
    <source>
        <dbReference type="ARBA" id="ARBA00022729"/>
    </source>
</evidence>
<evidence type="ECO:0000313" key="4">
    <source>
        <dbReference type="Proteomes" id="UP000251835"/>
    </source>
</evidence>
<feature type="domain" description="M23ase beta-sheet core" evidence="2">
    <location>
        <begin position="125"/>
        <end position="165"/>
    </location>
</feature>